<keyword evidence="3" id="KW-1185">Reference proteome</keyword>
<gene>
    <name evidence="2" type="ORF">F1609_20895</name>
</gene>
<keyword evidence="1" id="KW-0812">Transmembrane</keyword>
<feature type="transmembrane region" description="Helical" evidence="1">
    <location>
        <begin position="96"/>
        <end position="117"/>
    </location>
</feature>
<accession>A0ABX0MCB7</accession>
<keyword evidence="1" id="KW-1133">Transmembrane helix</keyword>
<evidence type="ECO:0000256" key="1">
    <source>
        <dbReference type="SAM" id="Phobius"/>
    </source>
</evidence>
<keyword evidence="1" id="KW-0472">Membrane</keyword>
<proteinExistence type="predicted"/>
<dbReference type="RefSeq" id="WP_167078601.1">
    <property type="nucleotide sequence ID" value="NZ_VVIW01000013.1"/>
</dbReference>
<protein>
    <submittedName>
        <fullName evidence="2">Uncharacterized protein</fullName>
    </submittedName>
</protein>
<feature type="transmembrane region" description="Helical" evidence="1">
    <location>
        <begin position="194"/>
        <end position="216"/>
    </location>
</feature>
<dbReference type="Proteomes" id="UP000819052">
    <property type="component" value="Unassembled WGS sequence"/>
</dbReference>
<feature type="transmembrane region" description="Helical" evidence="1">
    <location>
        <begin position="32"/>
        <end position="49"/>
    </location>
</feature>
<name>A0ABX0MCB7_9BURK</name>
<evidence type="ECO:0000313" key="2">
    <source>
        <dbReference type="EMBL" id="NHZ42610.1"/>
    </source>
</evidence>
<sequence>MKRPRRKRPNPAHSPAYVPYVEPPKTFGHTRLVLLVGVLLTVLTVFLMVNRVELRKMLRSVTAVNTQAAPAPMPANLLPHEEREFRHREVEQYKSAHRTAGFMHTIGLVVIGCFLFWDFLRRCENDAFSAIGPNFSGYVAVVGIGLIYINVLILLGRFVYYPLFDWSWEALGNQMVEYEHTTSRRWRGRSRASSYQGGVSLAIAFLMLLVFLWHAATKLLARDASDRR</sequence>
<feature type="transmembrane region" description="Helical" evidence="1">
    <location>
        <begin position="137"/>
        <end position="160"/>
    </location>
</feature>
<organism evidence="2 3">
    <name type="scientific">Massilia aquatica</name>
    <dbReference type="NCBI Taxonomy" id="2609000"/>
    <lineage>
        <taxon>Bacteria</taxon>
        <taxon>Pseudomonadati</taxon>
        <taxon>Pseudomonadota</taxon>
        <taxon>Betaproteobacteria</taxon>
        <taxon>Burkholderiales</taxon>
        <taxon>Oxalobacteraceae</taxon>
        <taxon>Telluria group</taxon>
        <taxon>Massilia</taxon>
    </lineage>
</organism>
<evidence type="ECO:0000313" key="3">
    <source>
        <dbReference type="Proteomes" id="UP000819052"/>
    </source>
</evidence>
<reference evidence="2 3" key="1">
    <citation type="submission" date="2019-09" db="EMBL/GenBank/DDBJ databases">
        <title>Taxonomy of Antarctic Massilia spp.: description of Massilia rubra sp. nov., Massilia aquatica sp. nov., Massilia mucilaginosa sp. nov., Massilia frigida sp. nov. isolated from streams, lakes and regoliths.</title>
        <authorList>
            <person name="Holochova P."/>
            <person name="Sedlacek I."/>
            <person name="Kralova S."/>
            <person name="Maslanova I."/>
            <person name="Busse H.-J."/>
            <person name="Stankova E."/>
            <person name="Vrbovska V."/>
            <person name="Kovarovic V."/>
            <person name="Bartak M."/>
            <person name="Svec P."/>
            <person name="Pantucek R."/>
        </authorList>
    </citation>
    <scope>NUCLEOTIDE SEQUENCE [LARGE SCALE GENOMIC DNA]</scope>
    <source>
        <strain evidence="2 3">CCM 8693</strain>
    </source>
</reference>
<comment type="caution">
    <text evidence="2">The sequence shown here is derived from an EMBL/GenBank/DDBJ whole genome shotgun (WGS) entry which is preliminary data.</text>
</comment>
<dbReference type="EMBL" id="VVIW01000013">
    <property type="protein sequence ID" value="NHZ42610.1"/>
    <property type="molecule type" value="Genomic_DNA"/>
</dbReference>